<proteinExistence type="inferred from homology"/>
<organism evidence="3 4">
    <name type="scientific">Halomonas aquatica</name>
    <dbReference type="NCBI Taxonomy" id="3151123"/>
    <lineage>
        <taxon>Bacteria</taxon>
        <taxon>Pseudomonadati</taxon>
        <taxon>Pseudomonadota</taxon>
        <taxon>Gammaproteobacteria</taxon>
        <taxon>Oceanospirillales</taxon>
        <taxon>Halomonadaceae</taxon>
        <taxon>Halomonas</taxon>
    </lineage>
</organism>
<protein>
    <submittedName>
        <fullName evidence="3">CIA30 family protein</fullName>
    </submittedName>
</protein>
<dbReference type="Proteomes" id="UP001442468">
    <property type="component" value="Unassembled WGS sequence"/>
</dbReference>
<feature type="domain" description="NADH:ubiquinone oxidoreductase intermediate-associated protein 30" evidence="2">
    <location>
        <begin position="5"/>
        <end position="156"/>
    </location>
</feature>
<comment type="caution">
    <text evidence="3">The sequence shown here is derived from an EMBL/GenBank/DDBJ whole genome shotgun (WGS) entry which is preliminary data.</text>
</comment>
<sequence>MSLRVDFGEADEAGRWHAVNDGVMGGISKGGLHAEEGLGVFAGRLSLDQGGGFASVRREPGDPALGKARGIRLRVRGDGRTYQLRLRTDRLPDGAAYRARFATSGEWQTLDLTWGDFETVYRGRRLDDAPPLAPQEIRQLGFLIADRREGDFRLEVASLEALA</sequence>
<dbReference type="InterPro" id="IPR039131">
    <property type="entry name" value="NDUFAF1"/>
</dbReference>
<keyword evidence="4" id="KW-1185">Reference proteome</keyword>
<dbReference type="SUPFAM" id="SSF49785">
    <property type="entry name" value="Galactose-binding domain-like"/>
    <property type="match status" value="1"/>
</dbReference>
<dbReference type="InterPro" id="IPR008979">
    <property type="entry name" value="Galactose-bd-like_sf"/>
</dbReference>
<evidence type="ECO:0000259" key="2">
    <source>
        <dbReference type="Pfam" id="PF08547"/>
    </source>
</evidence>
<dbReference type="Pfam" id="PF08547">
    <property type="entry name" value="CIA30"/>
    <property type="match status" value="1"/>
</dbReference>
<dbReference type="PANTHER" id="PTHR13194:SF19">
    <property type="entry name" value="NAD(P)-BINDING ROSSMANN-FOLD SUPERFAMILY PROTEIN"/>
    <property type="match status" value="1"/>
</dbReference>
<evidence type="ECO:0000313" key="4">
    <source>
        <dbReference type="Proteomes" id="UP001442468"/>
    </source>
</evidence>
<gene>
    <name evidence="3" type="ORF">ABE960_08330</name>
</gene>
<comment type="similarity">
    <text evidence="1">Belongs to the CIA30 family.</text>
</comment>
<reference evidence="3 4" key="1">
    <citation type="submission" date="2024-05" db="EMBL/GenBank/DDBJ databases">
        <title>Halomonas sp. SSM6 16S ribosomal RNA gene Genome sequencing and assembly.</title>
        <authorList>
            <person name="Yook S."/>
        </authorList>
    </citation>
    <scope>NUCLEOTIDE SEQUENCE [LARGE SCALE GENOMIC DNA]</scope>
    <source>
        <strain evidence="3 4">SSM6</strain>
    </source>
</reference>
<dbReference type="RefSeq" id="WP_349761782.1">
    <property type="nucleotide sequence ID" value="NZ_JBEGCJ010000003.1"/>
</dbReference>
<accession>A0ABV1NEN8</accession>
<evidence type="ECO:0000313" key="3">
    <source>
        <dbReference type="EMBL" id="MEQ6917524.1"/>
    </source>
</evidence>
<dbReference type="PANTHER" id="PTHR13194">
    <property type="entry name" value="COMPLEX I INTERMEDIATE-ASSOCIATED PROTEIN 30"/>
    <property type="match status" value="1"/>
</dbReference>
<name>A0ABV1NEN8_9GAMM</name>
<evidence type="ECO:0000256" key="1">
    <source>
        <dbReference type="ARBA" id="ARBA00007884"/>
    </source>
</evidence>
<dbReference type="EMBL" id="JBEGCJ010000003">
    <property type="protein sequence ID" value="MEQ6917524.1"/>
    <property type="molecule type" value="Genomic_DNA"/>
</dbReference>
<dbReference type="InterPro" id="IPR013857">
    <property type="entry name" value="NADH-UbQ_OxRdtase-assoc_prot30"/>
</dbReference>